<dbReference type="Proteomes" id="UP000185062">
    <property type="component" value="Unassembled WGS sequence"/>
</dbReference>
<sequence>MTSFIENVLRNSNAQGITDIFLLVLVTVLLVSLVLKKQNKAHQFTQYTPTLLTTLGILGTFVGIVIGLLGFDVKDIDGSIEQLLFGLKTAFITSLVGMLLSILYKIMVTTGFFSPQQKDEIDEDEIGIAELYGVMQAQAKGIQGLQTAIGGEGDASLISQIKLMRSDLGDNHKTMLKTLTPAAVSLTQLQEVVGRQQQEFIQFQDRLWIKLQDFADMLSKSATEQVIHALKEVIADFNNNLVEQFGDNFKQLNAAVLELVQWQENYRQQLEQMTTQYQLGVQAITQTASAVSHISEESRVIPASMQELKGVMEVNQHQLQELQRHLEAFKDIRDRAVKAVPEIRAQIDETVNGMKTATQTMTKGLQQATETVTEGIAESGRSLQQAIVSSGEELVINSEKVNASLQGSSAVIAKNNEETRQMFEDGLRETNTILQVLVADLKDDSIKLTQSYKTASESLVTKTDIMRARFEQDLDSMRKQLGEQLQQLVEKQRQESERMLKGMSQHADNALKDTGEAVQKQVKMLDDALAHELNQVLTELGQALVTISGKFTADYQMLVNEMHKVVKMRGT</sequence>
<dbReference type="eggNOG" id="COG0811">
    <property type="taxonomic scope" value="Bacteria"/>
</dbReference>
<keyword evidence="4" id="KW-1185">Reference proteome</keyword>
<evidence type="ECO:0000313" key="3">
    <source>
        <dbReference type="EMBL" id="SIO08922.1"/>
    </source>
</evidence>
<dbReference type="EMBL" id="FSRO01000001">
    <property type="protein sequence ID" value="SIO08922.1"/>
    <property type="molecule type" value="Genomic_DNA"/>
</dbReference>
<dbReference type="eggNOG" id="COG1196">
    <property type="taxonomic scope" value="Bacteria"/>
</dbReference>
<keyword evidence="2" id="KW-0472">Membrane</keyword>
<keyword evidence="2" id="KW-0812">Transmembrane</keyword>
<name>A0A1N6GN98_9PROT</name>
<dbReference type="SUPFAM" id="SSF58113">
    <property type="entry name" value="Apolipoprotein A-I"/>
    <property type="match status" value="1"/>
</dbReference>
<keyword evidence="1" id="KW-0175">Coiled coil</keyword>
<reference evidence="3 4" key="1">
    <citation type="submission" date="2016-12" db="EMBL/GenBank/DDBJ databases">
        <authorList>
            <person name="Song W.-J."/>
            <person name="Kurnit D.M."/>
        </authorList>
    </citation>
    <scope>NUCLEOTIDE SEQUENCE [LARGE SCALE GENOMIC DNA]</scope>
    <source>
        <strain evidence="3 4">ATCC 49181</strain>
    </source>
</reference>
<feature type="transmembrane region" description="Helical" evidence="2">
    <location>
        <begin position="47"/>
        <end position="71"/>
    </location>
</feature>
<feature type="coiled-coil region" evidence="1">
    <location>
        <begin position="467"/>
        <end position="498"/>
    </location>
</feature>
<evidence type="ECO:0000256" key="2">
    <source>
        <dbReference type="SAM" id="Phobius"/>
    </source>
</evidence>
<evidence type="ECO:0000313" key="4">
    <source>
        <dbReference type="Proteomes" id="UP000185062"/>
    </source>
</evidence>
<dbReference type="Gene3D" id="1.10.287.950">
    <property type="entry name" value="Methyl-accepting chemotaxis protein"/>
    <property type="match status" value="1"/>
</dbReference>
<dbReference type="RefSeq" id="WP_036573668.1">
    <property type="nucleotide sequence ID" value="NZ_FSRO01000001.1"/>
</dbReference>
<feature type="transmembrane region" description="Helical" evidence="2">
    <location>
        <begin position="83"/>
        <end position="104"/>
    </location>
</feature>
<protein>
    <submittedName>
        <fullName evidence="3">Uncharacterized protein</fullName>
    </submittedName>
</protein>
<feature type="transmembrane region" description="Helical" evidence="2">
    <location>
        <begin position="16"/>
        <end position="35"/>
    </location>
</feature>
<organism evidence="3 4">
    <name type="scientific">Nitrosomonas cryotolerans ATCC 49181</name>
    <dbReference type="NCBI Taxonomy" id="1131553"/>
    <lineage>
        <taxon>Bacteria</taxon>
        <taxon>Pseudomonadati</taxon>
        <taxon>Pseudomonadota</taxon>
        <taxon>Betaproteobacteria</taxon>
        <taxon>Nitrosomonadales</taxon>
        <taxon>Nitrosomonadaceae</taxon>
        <taxon>Nitrosomonas</taxon>
    </lineage>
</organism>
<keyword evidence="2" id="KW-1133">Transmembrane helix</keyword>
<proteinExistence type="predicted"/>
<gene>
    <name evidence="3" type="ORF">SAMN02743940_0784</name>
</gene>
<dbReference type="STRING" id="44575.SAMN05216419_104122"/>
<accession>A0A1N6GN98</accession>
<evidence type="ECO:0000256" key="1">
    <source>
        <dbReference type="SAM" id="Coils"/>
    </source>
</evidence>
<dbReference type="AlphaFoldDB" id="A0A1N6GN98"/>
<feature type="coiled-coil region" evidence="1">
    <location>
        <begin position="305"/>
        <end position="339"/>
    </location>
</feature>